<protein>
    <recommendedName>
        <fullName evidence="2">Mitochondria-eating protein C-terminal domain-containing protein</fullName>
    </recommendedName>
</protein>
<keyword evidence="4" id="KW-1185">Reference proteome</keyword>
<dbReference type="EMBL" id="JAIWYP010000004">
    <property type="protein sequence ID" value="KAH3843303.1"/>
    <property type="molecule type" value="Genomic_DNA"/>
</dbReference>
<feature type="region of interest" description="Disordered" evidence="1">
    <location>
        <begin position="1"/>
        <end position="52"/>
    </location>
</feature>
<dbReference type="InterPro" id="IPR031981">
    <property type="entry name" value="MIEAP_C"/>
</dbReference>
<gene>
    <name evidence="3" type="ORF">DPMN_116817</name>
</gene>
<name>A0A9D4KPH6_DREPO</name>
<dbReference type="AlphaFoldDB" id="A0A9D4KPH6"/>
<dbReference type="Proteomes" id="UP000828390">
    <property type="component" value="Unassembled WGS sequence"/>
</dbReference>
<reference evidence="3" key="2">
    <citation type="submission" date="2020-11" db="EMBL/GenBank/DDBJ databases">
        <authorList>
            <person name="McCartney M.A."/>
            <person name="Auch B."/>
            <person name="Kono T."/>
            <person name="Mallez S."/>
            <person name="Becker A."/>
            <person name="Gohl D.M."/>
            <person name="Silverstein K.A.T."/>
            <person name="Koren S."/>
            <person name="Bechman K.B."/>
            <person name="Herman A."/>
            <person name="Abrahante J.E."/>
            <person name="Garbe J."/>
        </authorList>
    </citation>
    <scope>NUCLEOTIDE SEQUENCE</scope>
    <source>
        <strain evidence="3">Duluth1</strain>
        <tissue evidence="3">Whole animal</tissue>
    </source>
</reference>
<reference evidence="3" key="1">
    <citation type="journal article" date="2019" name="bioRxiv">
        <title>The Genome of the Zebra Mussel, Dreissena polymorpha: A Resource for Invasive Species Research.</title>
        <authorList>
            <person name="McCartney M.A."/>
            <person name="Auch B."/>
            <person name="Kono T."/>
            <person name="Mallez S."/>
            <person name="Zhang Y."/>
            <person name="Obille A."/>
            <person name="Becker A."/>
            <person name="Abrahante J.E."/>
            <person name="Garbe J."/>
            <person name="Badalamenti J.P."/>
            <person name="Herman A."/>
            <person name="Mangelson H."/>
            <person name="Liachko I."/>
            <person name="Sullivan S."/>
            <person name="Sone E.D."/>
            <person name="Koren S."/>
            <person name="Silverstein K.A.T."/>
            <person name="Beckman K.B."/>
            <person name="Gohl D.M."/>
        </authorList>
    </citation>
    <scope>NUCLEOTIDE SEQUENCE</scope>
    <source>
        <strain evidence="3">Duluth1</strain>
        <tissue evidence="3">Whole animal</tissue>
    </source>
</reference>
<proteinExistence type="predicted"/>
<organism evidence="3 4">
    <name type="scientific">Dreissena polymorpha</name>
    <name type="common">Zebra mussel</name>
    <name type="synonym">Mytilus polymorpha</name>
    <dbReference type="NCBI Taxonomy" id="45954"/>
    <lineage>
        <taxon>Eukaryota</taxon>
        <taxon>Metazoa</taxon>
        <taxon>Spiralia</taxon>
        <taxon>Lophotrochozoa</taxon>
        <taxon>Mollusca</taxon>
        <taxon>Bivalvia</taxon>
        <taxon>Autobranchia</taxon>
        <taxon>Heteroconchia</taxon>
        <taxon>Euheterodonta</taxon>
        <taxon>Imparidentia</taxon>
        <taxon>Neoheterodontei</taxon>
        <taxon>Myida</taxon>
        <taxon>Dreissenoidea</taxon>
        <taxon>Dreissenidae</taxon>
        <taxon>Dreissena</taxon>
    </lineage>
</organism>
<evidence type="ECO:0000259" key="2">
    <source>
        <dbReference type="Pfam" id="PF16026"/>
    </source>
</evidence>
<evidence type="ECO:0000313" key="4">
    <source>
        <dbReference type="Proteomes" id="UP000828390"/>
    </source>
</evidence>
<evidence type="ECO:0000313" key="3">
    <source>
        <dbReference type="EMBL" id="KAH3843303.1"/>
    </source>
</evidence>
<dbReference type="OrthoDB" id="6123715at2759"/>
<evidence type="ECO:0000256" key="1">
    <source>
        <dbReference type="SAM" id="MobiDB-lite"/>
    </source>
</evidence>
<feature type="domain" description="Mitochondria-eating protein C-terminal" evidence="2">
    <location>
        <begin position="163"/>
        <end position="360"/>
    </location>
</feature>
<dbReference type="Pfam" id="PF16026">
    <property type="entry name" value="MIEAP"/>
    <property type="match status" value="1"/>
</dbReference>
<feature type="compositionally biased region" description="Basic and acidic residues" evidence="1">
    <location>
        <begin position="30"/>
        <end position="48"/>
    </location>
</feature>
<accession>A0A9D4KPH6</accession>
<comment type="caution">
    <text evidence="3">The sequence shown here is derived from an EMBL/GenBank/DDBJ whole genome shotgun (WGS) entry which is preliminary data.</text>
</comment>
<sequence>MGSNTSNQSKKNRKQSGSHDKRGQPPITNNDDRTGEGNEEKSGEEINIHESNTSLKESYELINQDEHKKIQRNKLENTIKDLKLHLTKKVPYNMLENTRQRLAELQKKSREEHANVHKTNTNVLEISRLKREKSKLLFKLSEMTSQRLRTNNAAITDLSDQNRATKVSERFSELYDNEWTDVFEWFTHAKQLSERNAIDILRNMFRLCCDECKRVAAAQREHILGYLKMLPTVNSDTIGPLSPALLHRLHEFQKLISYRTMGHLQKIIIDRIGKEDTHKTIKEVQFLKNKQCVAFVNKAVDVCWNSHIQSPPSAFIFEPSSELAGTHFKPYTASGTELDYVVWPAMLLHEGGPILLKGIAQFTQNIKNNQDGQNSSDSVW</sequence>